<protein>
    <submittedName>
        <fullName evidence="1">ACH96145.1 vp39-like protein</fullName>
    </submittedName>
</protein>
<dbReference type="KEGG" id="vg:31079563"/>
<sequence length="251" mass="28426">MSSFFSCQNQYNSGNADQRRCAFEGVSPCRDHVSHLICNAHSRLFGLIHQPANYCTDSGDVWSKINLYATSQNSLNIPLFMDNTSKVLMSEIKNFTMNVCNRVPSIKVDVLQDRIAYLLGVNMYGNIPDCNQSWLSEPNSALIVRSRNEDVQYYNNLPQLHRILLFYANASNIRNANSGSTIYLIPNLSLTYNASSDTFAFVVPNKKILLKYTDLPNCIATPIVLDGRREIVSNTNDQTFRPIHRPIICNF</sequence>
<dbReference type="OrthoDB" id="11496at10239"/>
<dbReference type="GeneID" id="31079563"/>
<accession>A0A1S5VFZ8</accession>
<evidence type="ECO:0000313" key="1">
    <source>
        <dbReference type="EMBL" id="AQN78567.1"/>
    </source>
</evidence>
<keyword evidence="2" id="KW-1185">Reference proteome</keyword>
<organism evidence="1 2">
    <name type="scientific">Kallithea virus</name>
    <dbReference type="NCBI Taxonomy" id="1654582"/>
    <lineage>
        <taxon>Viruses</taxon>
        <taxon>Viruses incertae sedis</taxon>
        <taxon>Naldaviricetes</taxon>
        <taxon>Lefavirales</taxon>
        <taxon>Nudiviridae</taxon>
        <taxon>Alphanudivirus</taxon>
        <taxon>Alphanudivirus dromelanogasteris</taxon>
    </lineage>
</organism>
<evidence type="ECO:0000313" key="2">
    <source>
        <dbReference type="Proteomes" id="UP000204438"/>
    </source>
</evidence>
<proteinExistence type="predicted"/>
<dbReference type="EMBL" id="KX130344">
    <property type="protein sequence ID" value="AQN78567.1"/>
    <property type="molecule type" value="Genomic_DNA"/>
</dbReference>
<dbReference type="Proteomes" id="UP000204438">
    <property type="component" value="Segment"/>
</dbReference>
<dbReference type="RefSeq" id="YP_009345956.1">
    <property type="nucleotide sequence ID" value="NC_033829.1"/>
</dbReference>
<name>A0A1S5VFZ8_9VIRU</name>
<reference evidence="2" key="1">
    <citation type="submission" date="2016-04" db="EMBL/GenBank/DDBJ databases">
        <title>The complete genome of Kallithea virus.</title>
        <authorList>
            <consortium name="DrosEU Consortium"/>
            <person name="Obbard D.J."/>
            <person name="Serga S."/>
            <person name="Kozeretska I."/>
            <person name="Waldron F.M."/>
            <person name="Webster C.L."/>
            <person name="Staubach F."/>
        </authorList>
    </citation>
    <scope>NUCLEOTIDE SEQUENCE [LARGE SCALE GENOMIC DNA]</scope>
</reference>